<dbReference type="Proteomes" id="UP000292459">
    <property type="component" value="Unassembled WGS sequence"/>
</dbReference>
<dbReference type="RefSeq" id="WP_130199289.1">
    <property type="nucleotide sequence ID" value="NZ_QVFV01000001.1"/>
</dbReference>
<sequence length="115" mass="12625">MPLPNPQVQNLFQLAAAAPAEEVFEPLLQHPAARIERIVSCGQTTPPGEWYDQNEDEWVVLLQGQATLAYEDGTTAELGPGDYVFLPAHCKHRVMATSQQPPCIWLAVHLPPAVS</sequence>
<accession>A0A4Q7EFR9</accession>
<evidence type="ECO:0000313" key="3">
    <source>
        <dbReference type="Proteomes" id="UP000292459"/>
    </source>
</evidence>
<dbReference type="InterPro" id="IPR013096">
    <property type="entry name" value="Cupin_2"/>
</dbReference>
<keyword evidence="3" id="KW-1185">Reference proteome</keyword>
<protein>
    <submittedName>
        <fullName evidence="2">Cupin domain-containing protein</fullName>
    </submittedName>
</protein>
<proteinExistence type="predicted"/>
<name>A0A4Q7EFR9_9CYAN</name>
<dbReference type="EMBL" id="QVFV01000001">
    <property type="protein sequence ID" value="RZM81927.1"/>
    <property type="molecule type" value="Genomic_DNA"/>
</dbReference>
<reference evidence="2 3" key="1">
    <citation type="submission" date="2018-11" db="EMBL/GenBank/DDBJ databases">
        <title>Whole genome sequencing of an environmental sample.</title>
        <authorList>
            <person name="Sarangi A.N."/>
            <person name="Singh D."/>
            <person name="Tripathy S."/>
        </authorList>
    </citation>
    <scope>NUCLEOTIDE SEQUENCE [LARGE SCALE GENOMIC DNA]</scope>
    <source>
        <strain evidence="2 3">Lakshadweep</strain>
    </source>
</reference>
<dbReference type="OrthoDB" id="9798585at2"/>
<dbReference type="InterPro" id="IPR011051">
    <property type="entry name" value="RmlC_Cupin_sf"/>
</dbReference>
<comment type="caution">
    <text evidence="2">The sequence shown here is derived from an EMBL/GenBank/DDBJ whole genome shotgun (WGS) entry which is preliminary data.</text>
</comment>
<evidence type="ECO:0000313" key="2">
    <source>
        <dbReference type="EMBL" id="RZM81927.1"/>
    </source>
</evidence>
<dbReference type="Pfam" id="PF07883">
    <property type="entry name" value="Cupin_2"/>
    <property type="match status" value="1"/>
</dbReference>
<evidence type="ECO:0000259" key="1">
    <source>
        <dbReference type="Pfam" id="PF07883"/>
    </source>
</evidence>
<organism evidence="2 3">
    <name type="scientific">Leptolyngbya iicbica LK</name>
    <dbReference type="NCBI Taxonomy" id="2294035"/>
    <lineage>
        <taxon>Bacteria</taxon>
        <taxon>Bacillati</taxon>
        <taxon>Cyanobacteriota</taxon>
        <taxon>Cyanophyceae</taxon>
        <taxon>Leptolyngbyales</taxon>
        <taxon>Leptolyngbyaceae</taxon>
        <taxon>Leptolyngbya group</taxon>
        <taxon>Leptolyngbya</taxon>
        <taxon>Leptolyngbya iicbica</taxon>
    </lineage>
</organism>
<gene>
    <name evidence="2" type="ORF">DYY88_01245</name>
</gene>
<dbReference type="InterPro" id="IPR014710">
    <property type="entry name" value="RmlC-like_jellyroll"/>
</dbReference>
<feature type="domain" description="Cupin type-2" evidence="1">
    <location>
        <begin position="47"/>
        <end position="108"/>
    </location>
</feature>
<dbReference type="Gene3D" id="2.60.120.10">
    <property type="entry name" value="Jelly Rolls"/>
    <property type="match status" value="1"/>
</dbReference>
<dbReference type="CDD" id="cd06981">
    <property type="entry name" value="cupin_reut_a1446"/>
    <property type="match status" value="1"/>
</dbReference>
<dbReference type="SUPFAM" id="SSF51182">
    <property type="entry name" value="RmlC-like cupins"/>
    <property type="match status" value="1"/>
</dbReference>
<dbReference type="AlphaFoldDB" id="A0A4Q7EFR9"/>